<accession>A0ABQ3ID99</accession>
<dbReference type="SUPFAM" id="SSF51261">
    <property type="entry name" value="Duplicated hybrid motif"/>
    <property type="match status" value="1"/>
</dbReference>
<dbReference type="CDD" id="cd12797">
    <property type="entry name" value="M23_peptidase"/>
    <property type="match status" value="1"/>
</dbReference>
<proteinExistence type="predicted"/>
<dbReference type="PANTHER" id="PTHR21666:SF268">
    <property type="entry name" value="PEPTIDASE M23 DOMAIN-CONTAINING PROTEIN"/>
    <property type="match status" value="1"/>
</dbReference>
<evidence type="ECO:0000313" key="3">
    <source>
        <dbReference type="Proteomes" id="UP000658258"/>
    </source>
</evidence>
<dbReference type="RefSeq" id="WP_189631206.1">
    <property type="nucleotide sequence ID" value="NZ_BNAG01000004.1"/>
</dbReference>
<sequence length="451" mass="50268">MRFKQLRNYVLVAAILAAIASCQEEKIPEPFIPRNDHEAYEKALERANLLHTALGKDWQNSAKEALEKPLYIDLPYEEAFFVDDKAAKAIGYRFEAKRGQKIQISLQDLAVDSLSLFIDLFRVEKSSMVHVATADSTHHVLGFEPRKDSEYVLRFQTELLRGGSFKITFESVPTLSFPVAGLNYKSIGSVWGDPRDGGARSHEGVDIFAPIGTPVVAPTDGYIKVADERGIGGKVIWLEDHHNPQSLYFAHLSDWNVKRGDRVKAGDTIGFVGNTGNARTTPPHLHFGVYSRGAMNPINHLKPIDGSIKVVHRDLDWLGETMRMKTQVPFYADVKSQRAQETLERNQVARVLALNAARCKIELPDGRTGYIPRNQLLTLNTPISRGVIKSEMALMAKPDPVTTTDLLLVDEQYKVLGKNKQFLLVETNTGKIGWIGSRPEGQSGKIVADKN</sequence>
<dbReference type="InterPro" id="IPR050570">
    <property type="entry name" value="Cell_wall_metabolism_enzyme"/>
</dbReference>
<dbReference type="InterPro" id="IPR011055">
    <property type="entry name" value="Dup_hybrid_motif"/>
</dbReference>
<dbReference type="InterPro" id="IPR016047">
    <property type="entry name" value="M23ase_b-sheet_dom"/>
</dbReference>
<dbReference type="Gene3D" id="2.70.70.10">
    <property type="entry name" value="Glucose Permease (Domain IIA)"/>
    <property type="match status" value="1"/>
</dbReference>
<dbReference type="Proteomes" id="UP000658258">
    <property type="component" value="Unassembled WGS sequence"/>
</dbReference>
<protein>
    <recommendedName>
        <fullName evidence="1">M23ase beta-sheet core domain-containing protein</fullName>
    </recommendedName>
</protein>
<name>A0ABQ3ID99_9BACT</name>
<feature type="domain" description="M23ase beta-sheet core" evidence="1">
    <location>
        <begin position="201"/>
        <end position="293"/>
    </location>
</feature>
<dbReference type="Pfam" id="PF01551">
    <property type="entry name" value="Peptidase_M23"/>
    <property type="match status" value="1"/>
</dbReference>
<comment type="caution">
    <text evidence="2">The sequence shown here is derived from an EMBL/GenBank/DDBJ whole genome shotgun (WGS) entry which is preliminary data.</text>
</comment>
<organism evidence="2 3">
    <name type="scientific">Roseivirga thermotolerans</name>
    <dbReference type="NCBI Taxonomy" id="1758176"/>
    <lineage>
        <taxon>Bacteria</taxon>
        <taxon>Pseudomonadati</taxon>
        <taxon>Bacteroidota</taxon>
        <taxon>Cytophagia</taxon>
        <taxon>Cytophagales</taxon>
        <taxon>Roseivirgaceae</taxon>
        <taxon>Roseivirga</taxon>
    </lineage>
</organism>
<evidence type="ECO:0000259" key="1">
    <source>
        <dbReference type="Pfam" id="PF01551"/>
    </source>
</evidence>
<dbReference type="PROSITE" id="PS51257">
    <property type="entry name" value="PROKAR_LIPOPROTEIN"/>
    <property type="match status" value="1"/>
</dbReference>
<gene>
    <name evidence="2" type="ORF">GCM10011340_31090</name>
</gene>
<dbReference type="EMBL" id="BNAG01000004">
    <property type="protein sequence ID" value="GHE72525.1"/>
    <property type="molecule type" value="Genomic_DNA"/>
</dbReference>
<dbReference type="PANTHER" id="PTHR21666">
    <property type="entry name" value="PEPTIDASE-RELATED"/>
    <property type="match status" value="1"/>
</dbReference>
<keyword evidence="3" id="KW-1185">Reference proteome</keyword>
<reference evidence="3" key="1">
    <citation type="journal article" date="2019" name="Int. J. Syst. Evol. Microbiol.">
        <title>The Global Catalogue of Microorganisms (GCM) 10K type strain sequencing project: providing services to taxonomists for standard genome sequencing and annotation.</title>
        <authorList>
            <consortium name="The Broad Institute Genomics Platform"/>
            <consortium name="The Broad Institute Genome Sequencing Center for Infectious Disease"/>
            <person name="Wu L."/>
            <person name="Ma J."/>
        </authorList>
    </citation>
    <scope>NUCLEOTIDE SEQUENCE [LARGE SCALE GENOMIC DNA]</scope>
    <source>
        <strain evidence="3">CGMCC 1.15111</strain>
    </source>
</reference>
<evidence type="ECO:0000313" key="2">
    <source>
        <dbReference type="EMBL" id="GHE72525.1"/>
    </source>
</evidence>